<comment type="similarity">
    <text evidence="3 4">Belongs to the TRAFAC class myosin-kinesin ATPase superfamily. Kinesin family.</text>
</comment>
<dbReference type="Gene3D" id="3.40.850.10">
    <property type="entry name" value="Kinesin motor domain"/>
    <property type="match status" value="1"/>
</dbReference>
<evidence type="ECO:0000256" key="2">
    <source>
        <dbReference type="ARBA" id="ARBA00022840"/>
    </source>
</evidence>
<evidence type="ECO:0000313" key="7">
    <source>
        <dbReference type="Proteomes" id="UP000002729"/>
    </source>
</evidence>
<keyword evidence="7" id="KW-1185">Reference proteome</keyword>
<dbReference type="KEGG" id="aaf:AURANDRAFT_59386"/>
<keyword evidence="3 4" id="KW-0505">Motor protein</keyword>
<dbReference type="GO" id="GO:0008017">
    <property type="term" value="F:microtubule binding"/>
    <property type="evidence" value="ECO:0007669"/>
    <property type="project" value="InterPro"/>
</dbReference>
<dbReference type="SMART" id="SM00129">
    <property type="entry name" value="KISc"/>
    <property type="match status" value="1"/>
</dbReference>
<accession>F0YI34</accession>
<dbReference type="GeneID" id="20222779"/>
<reference evidence="6 7" key="1">
    <citation type="journal article" date="2011" name="Proc. Natl. Acad. Sci. U.S.A.">
        <title>Niche of harmful alga Aureococcus anophagefferens revealed through ecogenomics.</title>
        <authorList>
            <person name="Gobler C.J."/>
            <person name="Berry D.L."/>
            <person name="Dyhrman S.T."/>
            <person name="Wilhelm S.W."/>
            <person name="Salamov A."/>
            <person name="Lobanov A.V."/>
            <person name="Zhang Y."/>
            <person name="Collier J.L."/>
            <person name="Wurch L.L."/>
            <person name="Kustka A.B."/>
            <person name="Dill B.D."/>
            <person name="Shah M."/>
            <person name="VerBerkmoes N.C."/>
            <person name="Kuo A."/>
            <person name="Terry A."/>
            <person name="Pangilinan J."/>
            <person name="Lindquist E.A."/>
            <person name="Lucas S."/>
            <person name="Paulsen I.T."/>
            <person name="Hattenrath-Lehmann T.K."/>
            <person name="Talmage S.C."/>
            <person name="Walker E.A."/>
            <person name="Koch F."/>
            <person name="Burson A.M."/>
            <person name="Marcoval M.A."/>
            <person name="Tang Y.Z."/>
            <person name="Lecleir G.R."/>
            <person name="Coyne K.J."/>
            <person name="Berg G.M."/>
            <person name="Bertrand E.M."/>
            <person name="Saito M.A."/>
            <person name="Gladyshev V.N."/>
            <person name="Grigoriev I.V."/>
        </authorList>
    </citation>
    <scope>NUCLEOTIDE SEQUENCE [LARGE SCALE GENOMIC DNA]</scope>
    <source>
        <strain evidence="7">CCMP 1984</strain>
    </source>
</reference>
<evidence type="ECO:0000313" key="6">
    <source>
        <dbReference type="EMBL" id="EGB05160.1"/>
    </source>
</evidence>
<dbReference type="EMBL" id="GL833143">
    <property type="protein sequence ID" value="EGB05160.1"/>
    <property type="molecule type" value="Genomic_DNA"/>
</dbReference>
<dbReference type="PROSITE" id="PS50067">
    <property type="entry name" value="KINESIN_MOTOR_2"/>
    <property type="match status" value="1"/>
</dbReference>
<dbReference type="GO" id="GO:0005524">
    <property type="term" value="F:ATP binding"/>
    <property type="evidence" value="ECO:0007669"/>
    <property type="project" value="UniProtKB-UniRule"/>
</dbReference>
<evidence type="ECO:0000256" key="3">
    <source>
        <dbReference type="PROSITE-ProRule" id="PRU00283"/>
    </source>
</evidence>
<dbReference type="InterPro" id="IPR019821">
    <property type="entry name" value="Kinesin_motor_CS"/>
</dbReference>
<dbReference type="OMA" id="FFFDKVY"/>
<dbReference type="RefSeq" id="XP_009040061.1">
    <property type="nucleotide sequence ID" value="XM_009041813.1"/>
</dbReference>
<evidence type="ECO:0000256" key="4">
    <source>
        <dbReference type="RuleBase" id="RU000394"/>
    </source>
</evidence>
<sequence>MRRALHNRVMELQGNIRVLCRCRPSRGDLDASITAAKFPEDGVIRITRPDHEGDDYDFEFDGVFSPSASQATVFESVTSALDGYSVCIFAYGQTGSGKTHTMEGSPDDRGVNFRAIEAILNAAKTHSNGLVYDLELSMLEIYNEAIRDLLRKPGSESPRLDITTATGVSIVKGLDIKRVSTMEEIEVWIARGASHRAAGAHALNKDSSRSHSIVTLYIKGTMPSGDILRSKLNLVDLAGSERLDKTGATGDRLTEAKAINKSLSALGDVIAALSSEKKVHVPFRNSKLTYLLQDSLAGDSKALMIVTASPEIANANETICSLKFASRCHDCALGVARKNVGRKPLLSKFRP</sequence>
<protein>
    <recommendedName>
        <fullName evidence="4">Kinesin-like protein</fullName>
    </recommendedName>
</protein>
<dbReference type="InParanoid" id="F0YI34"/>
<dbReference type="PANTHER" id="PTHR47972">
    <property type="entry name" value="KINESIN-LIKE PROTEIN KLP-3"/>
    <property type="match status" value="1"/>
</dbReference>
<evidence type="ECO:0000259" key="5">
    <source>
        <dbReference type="PROSITE" id="PS50067"/>
    </source>
</evidence>
<dbReference type="GO" id="GO:0007018">
    <property type="term" value="P:microtubule-based movement"/>
    <property type="evidence" value="ECO:0007669"/>
    <property type="project" value="InterPro"/>
</dbReference>
<keyword evidence="1 3" id="KW-0547">Nucleotide-binding</keyword>
<dbReference type="GO" id="GO:0003777">
    <property type="term" value="F:microtubule motor activity"/>
    <property type="evidence" value="ECO:0007669"/>
    <property type="project" value="InterPro"/>
</dbReference>
<dbReference type="InterPro" id="IPR001752">
    <property type="entry name" value="Kinesin_motor_dom"/>
</dbReference>
<dbReference type="InterPro" id="IPR027640">
    <property type="entry name" value="Kinesin-like_fam"/>
</dbReference>
<dbReference type="PROSITE" id="PS00411">
    <property type="entry name" value="KINESIN_MOTOR_1"/>
    <property type="match status" value="1"/>
</dbReference>
<dbReference type="InterPro" id="IPR036961">
    <property type="entry name" value="Kinesin_motor_dom_sf"/>
</dbReference>
<organism evidence="7">
    <name type="scientific">Aureococcus anophagefferens</name>
    <name type="common">Harmful bloom alga</name>
    <dbReference type="NCBI Taxonomy" id="44056"/>
    <lineage>
        <taxon>Eukaryota</taxon>
        <taxon>Sar</taxon>
        <taxon>Stramenopiles</taxon>
        <taxon>Ochrophyta</taxon>
        <taxon>Pelagophyceae</taxon>
        <taxon>Pelagomonadales</taxon>
        <taxon>Pelagomonadaceae</taxon>
        <taxon>Aureococcus</taxon>
    </lineage>
</organism>
<dbReference type="PRINTS" id="PR00380">
    <property type="entry name" value="KINESINHEAVY"/>
</dbReference>
<dbReference type="OrthoDB" id="3176171at2759"/>
<keyword evidence="2 3" id="KW-0067">ATP-binding</keyword>
<gene>
    <name evidence="6" type="ORF">AURANDRAFT_59386</name>
</gene>
<feature type="domain" description="Kinesin motor" evidence="5">
    <location>
        <begin position="15"/>
        <end position="331"/>
    </location>
</feature>
<dbReference type="Pfam" id="PF00225">
    <property type="entry name" value="Kinesin"/>
    <property type="match status" value="1"/>
</dbReference>
<feature type="binding site" evidence="3">
    <location>
        <begin position="92"/>
        <end position="99"/>
    </location>
    <ligand>
        <name>ATP</name>
        <dbReference type="ChEBI" id="CHEBI:30616"/>
    </ligand>
</feature>
<dbReference type="Proteomes" id="UP000002729">
    <property type="component" value="Unassembled WGS sequence"/>
</dbReference>
<keyword evidence="4" id="KW-0493">Microtubule</keyword>
<name>F0YI34_AURAN</name>
<proteinExistence type="inferred from homology"/>
<dbReference type="InterPro" id="IPR027417">
    <property type="entry name" value="P-loop_NTPase"/>
</dbReference>
<dbReference type="AlphaFoldDB" id="F0YI34"/>
<dbReference type="GO" id="GO:0005874">
    <property type="term" value="C:microtubule"/>
    <property type="evidence" value="ECO:0007669"/>
    <property type="project" value="UniProtKB-KW"/>
</dbReference>
<evidence type="ECO:0000256" key="1">
    <source>
        <dbReference type="ARBA" id="ARBA00022741"/>
    </source>
</evidence>
<dbReference type="SUPFAM" id="SSF52540">
    <property type="entry name" value="P-loop containing nucleoside triphosphate hydrolases"/>
    <property type="match status" value="1"/>
</dbReference>
<dbReference type="eggNOG" id="KOG0239">
    <property type="taxonomic scope" value="Eukaryota"/>
</dbReference>